<evidence type="ECO:0000256" key="1">
    <source>
        <dbReference type="SAM" id="MobiDB-lite"/>
    </source>
</evidence>
<evidence type="ECO:0000313" key="3">
    <source>
        <dbReference type="Proteomes" id="UP000536624"/>
    </source>
</evidence>
<name>A0A7X5X624_STRMQ</name>
<protein>
    <submittedName>
        <fullName evidence="2">Uncharacterized protein</fullName>
    </submittedName>
</protein>
<gene>
    <name evidence="2" type="ORF">SMALB_5295</name>
</gene>
<comment type="caution">
    <text evidence="2">The sequence shown here is derived from an EMBL/GenBank/DDBJ whole genome shotgun (WGS) entry which is preliminary data.</text>
</comment>
<evidence type="ECO:0000313" key="2">
    <source>
        <dbReference type="EMBL" id="NIY67243.1"/>
    </source>
</evidence>
<organism evidence="2 3">
    <name type="scientific">Streptomyces malaysiensis</name>
    <dbReference type="NCBI Taxonomy" id="92644"/>
    <lineage>
        <taxon>Bacteria</taxon>
        <taxon>Bacillati</taxon>
        <taxon>Actinomycetota</taxon>
        <taxon>Actinomycetes</taxon>
        <taxon>Kitasatosporales</taxon>
        <taxon>Streptomycetaceae</taxon>
        <taxon>Streptomyces</taxon>
        <taxon>Streptomyces violaceusniger group</taxon>
    </lineage>
</organism>
<feature type="compositionally biased region" description="Gly residues" evidence="1">
    <location>
        <begin position="97"/>
        <end position="113"/>
    </location>
</feature>
<dbReference type="PROSITE" id="PS51257">
    <property type="entry name" value="PROKAR_LIPOPROTEIN"/>
    <property type="match status" value="1"/>
</dbReference>
<proteinExistence type="predicted"/>
<dbReference type="AlphaFoldDB" id="A0A7X5X624"/>
<sequence length="161" mass="17894">MRSSCHGEYALAGGSAMSLMVLGASCSVHRVATEPYGETRQPLEPHRRQTTTARPLIGMDFGMPEFGPGNSIMSIRGNPLKWWTRRKARKTPLQQGAGYGIRIGNGPEIGSGKVGNTEGKRPERPVKRFRRKRPFLENSTACQKSTPDMLIPRPSVWTRFL</sequence>
<accession>A0A7X5X624</accession>
<reference evidence="2 3" key="1">
    <citation type="submission" date="2020-02" db="EMBL/GenBank/DDBJ databases">
        <title>Streptomyces malaysiensis DSM14702 (JHCC583434, PFL_A843) Genome sequencing and assembly.</title>
        <authorList>
            <person name="Samborskyy M."/>
        </authorList>
    </citation>
    <scope>NUCLEOTIDE SEQUENCE [LARGE SCALE GENOMIC DNA]</scope>
    <source>
        <strain evidence="2 3">DSM 14702</strain>
    </source>
</reference>
<feature type="region of interest" description="Disordered" evidence="1">
    <location>
        <begin position="97"/>
        <end position="124"/>
    </location>
</feature>
<dbReference type="EMBL" id="JAALLH010000001">
    <property type="protein sequence ID" value="NIY67243.1"/>
    <property type="molecule type" value="Genomic_DNA"/>
</dbReference>
<dbReference type="Proteomes" id="UP000536624">
    <property type="component" value="Unassembled WGS sequence"/>
</dbReference>